<comment type="caution">
    <text evidence="1">The sequence shown here is derived from an EMBL/GenBank/DDBJ whole genome shotgun (WGS) entry which is preliminary data.</text>
</comment>
<proteinExistence type="predicted"/>
<evidence type="ECO:0000313" key="1">
    <source>
        <dbReference type="EMBL" id="KAJ5378637.1"/>
    </source>
</evidence>
<protein>
    <submittedName>
        <fullName evidence="1">Uncharacterized protein</fullName>
    </submittedName>
</protein>
<evidence type="ECO:0000313" key="2">
    <source>
        <dbReference type="Proteomes" id="UP001147747"/>
    </source>
</evidence>
<name>A0A9W9SHD0_9EURO</name>
<gene>
    <name evidence="1" type="ORF">N7509_011756</name>
</gene>
<dbReference type="AlphaFoldDB" id="A0A9W9SHD0"/>
<keyword evidence="2" id="KW-1185">Reference proteome</keyword>
<accession>A0A9W9SHD0</accession>
<dbReference type="EMBL" id="JAPZBU010000011">
    <property type="protein sequence ID" value="KAJ5378637.1"/>
    <property type="molecule type" value="Genomic_DNA"/>
</dbReference>
<reference evidence="1" key="2">
    <citation type="journal article" date="2023" name="IMA Fungus">
        <title>Comparative genomic study of the Penicillium genus elucidates a diverse pangenome and 15 lateral gene transfer events.</title>
        <authorList>
            <person name="Petersen C."/>
            <person name="Sorensen T."/>
            <person name="Nielsen M.R."/>
            <person name="Sondergaard T.E."/>
            <person name="Sorensen J.L."/>
            <person name="Fitzpatrick D.A."/>
            <person name="Frisvad J.C."/>
            <person name="Nielsen K.L."/>
        </authorList>
    </citation>
    <scope>NUCLEOTIDE SEQUENCE</scope>
    <source>
        <strain evidence="1">IBT 29677</strain>
    </source>
</reference>
<organism evidence="1 2">
    <name type="scientific">Penicillium cosmopolitanum</name>
    <dbReference type="NCBI Taxonomy" id="1131564"/>
    <lineage>
        <taxon>Eukaryota</taxon>
        <taxon>Fungi</taxon>
        <taxon>Dikarya</taxon>
        <taxon>Ascomycota</taxon>
        <taxon>Pezizomycotina</taxon>
        <taxon>Eurotiomycetes</taxon>
        <taxon>Eurotiomycetidae</taxon>
        <taxon>Eurotiales</taxon>
        <taxon>Aspergillaceae</taxon>
        <taxon>Penicillium</taxon>
    </lineage>
</organism>
<dbReference type="Proteomes" id="UP001147747">
    <property type="component" value="Unassembled WGS sequence"/>
</dbReference>
<dbReference type="RefSeq" id="XP_056482423.1">
    <property type="nucleotide sequence ID" value="XM_056636393.1"/>
</dbReference>
<sequence>MAVSPRGSLLSLDRPASWAILTLVGYRAEVQGDLHRIWTKDHQVQICAPMKDPPFVLCSTVSTVTPPGPSGVPAATAPSLSRFARLPQSLSRAGRVHRKG</sequence>
<dbReference type="GeneID" id="81375373"/>
<reference evidence="1" key="1">
    <citation type="submission" date="2022-12" db="EMBL/GenBank/DDBJ databases">
        <authorList>
            <person name="Petersen C."/>
        </authorList>
    </citation>
    <scope>NUCLEOTIDE SEQUENCE</scope>
    <source>
        <strain evidence="1">IBT 29677</strain>
    </source>
</reference>